<accession>A0A2T4IHB3</accession>
<reference evidence="8 9" key="2">
    <citation type="submission" date="2018-04" db="EMBL/GenBank/DDBJ databases">
        <title>Thauera lacus sp. nov., isolated from an saline lake in Inner Mongolia, China.</title>
        <authorList>
            <person name="Liang Q.-Y."/>
        </authorList>
    </citation>
    <scope>NUCLEOTIDE SEQUENCE [LARGE SCALE GENOMIC DNA]</scope>
    <source>
        <strain evidence="8 9">D20</strain>
    </source>
</reference>
<evidence type="ECO:0000256" key="2">
    <source>
        <dbReference type="ARBA" id="ARBA00008520"/>
    </source>
</evidence>
<evidence type="ECO:0000256" key="6">
    <source>
        <dbReference type="ARBA" id="ARBA00022729"/>
    </source>
</evidence>
<dbReference type="EMBL" id="PZKC01000004">
    <property type="protein sequence ID" value="PTD97155.1"/>
    <property type="molecule type" value="Genomic_DNA"/>
</dbReference>
<dbReference type="RefSeq" id="WP_107492964.1">
    <property type="nucleotide sequence ID" value="NZ_PZKC01000004.1"/>
</dbReference>
<proteinExistence type="inferred from homology"/>
<dbReference type="Gene3D" id="3.40.190.10">
    <property type="entry name" value="Periplasmic binding protein-like II"/>
    <property type="match status" value="2"/>
</dbReference>
<name>A0A2T4IHB3_9RHOO</name>
<evidence type="ECO:0000256" key="5">
    <source>
        <dbReference type="ARBA" id="ARBA00022448"/>
    </source>
</evidence>
<comment type="similarity">
    <text evidence="2">Belongs to the bacterial solute-binding protein 1 family.</text>
</comment>
<evidence type="ECO:0000256" key="4">
    <source>
        <dbReference type="ARBA" id="ARBA00017470"/>
    </source>
</evidence>
<dbReference type="AlphaFoldDB" id="A0A2T4IHB3"/>
<keyword evidence="5" id="KW-0813">Transport</keyword>
<protein>
    <recommendedName>
        <fullName evidence="4">sn-glycerol-3-phosphate-binding periplasmic protein UgpB</fullName>
    </recommendedName>
</protein>
<comment type="subcellular location">
    <subcellularLocation>
        <location evidence="1">Periplasm</location>
    </subcellularLocation>
</comment>
<keyword evidence="9" id="KW-1185">Reference proteome</keyword>
<evidence type="ECO:0000313" key="9">
    <source>
        <dbReference type="Proteomes" id="UP000241193"/>
    </source>
</evidence>
<dbReference type="GO" id="GO:0042597">
    <property type="term" value="C:periplasmic space"/>
    <property type="evidence" value="ECO:0007669"/>
    <property type="project" value="UniProtKB-SubCell"/>
</dbReference>
<dbReference type="SUPFAM" id="SSF53850">
    <property type="entry name" value="Periplasmic binding protein-like II"/>
    <property type="match status" value="1"/>
</dbReference>
<dbReference type="Pfam" id="PF13416">
    <property type="entry name" value="SBP_bac_8"/>
    <property type="match status" value="1"/>
</dbReference>
<organism evidence="8 9">
    <name type="scientific">Pseudothauera lacus</name>
    <dbReference type="NCBI Taxonomy" id="2136175"/>
    <lineage>
        <taxon>Bacteria</taxon>
        <taxon>Pseudomonadati</taxon>
        <taxon>Pseudomonadota</taxon>
        <taxon>Betaproteobacteria</taxon>
        <taxon>Rhodocyclales</taxon>
        <taxon>Zoogloeaceae</taxon>
        <taxon>Pseudothauera</taxon>
    </lineage>
</organism>
<evidence type="ECO:0000256" key="1">
    <source>
        <dbReference type="ARBA" id="ARBA00004418"/>
    </source>
</evidence>
<feature type="chain" id="PRO_5015674328" description="sn-glycerol-3-phosphate-binding periplasmic protein UgpB" evidence="7">
    <location>
        <begin position="22"/>
        <end position="422"/>
    </location>
</feature>
<comment type="caution">
    <text evidence="8">The sequence shown here is derived from an EMBL/GenBank/DDBJ whole genome shotgun (WGS) entry which is preliminary data.</text>
</comment>
<evidence type="ECO:0000256" key="3">
    <source>
        <dbReference type="ARBA" id="ARBA00011557"/>
    </source>
</evidence>
<reference evidence="8 9" key="1">
    <citation type="submission" date="2018-03" db="EMBL/GenBank/DDBJ databases">
        <authorList>
            <person name="Keele B.F."/>
        </authorList>
    </citation>
    <scope>NUCLEOTIDE SEQUENCE [LARGE SCALE GENOMIC DNA]</scope>
    <source>
        <strain evidence="8 9">D20</strain>
    </source>
</reference>
<comment type="subunit">
    <text evidence="3">The complex is composed of two ATP-binding proteins (UgpC), two transmembrane proteins (UgpA and UgpE) and a solute-binding protein (UgpB).</text>
</comment>
<dbReference type="OrthoDB" id="4393730at2"/>
<gene>
    <name evidence="8" type="ORF">C8261_06135</name>
</gene>
<dbReference type="InterPro" id="IPR006059">
    <property type="entry name" value="SBP"/>
</dbReference>
<evidence type="ECO:0000313" key="8">
    <source>
        <dbReference type="EMBL" id="PTD97155.1"/>
    </source>
</evidence>
<feature type="signal peptide" evidence="7">
    <location>
        <begin position="1"/>
        <end position="21"/>
    </location>
</feature>
<dbReference type="Proteomes" id="UP000241193">
    <property type="component" value="Unassembled WGS sequence"/>
</dbReference>
<dbReference type="InterPro" id="IPR050490">
    <property type="entry name" value="Bact_solute-bd_prot1"/>
</dbReference>
<dbReference type="PANTHER" id="PTHR43649">
    <property type="entry name" value="ARABINOSE-BINDING PROTEIN-RELATED"/>
    <property type="match status" value="1"/>
</dbReference>
<dbReference type="PANTHER" id="PTHR43649:SF31">
    <property type="entry name" value="SN-GLYCEROL-3-PHOSPHATE-BINDING PERIPLASMIC PROTEIN UGPB"/>
    <property type="match status" value="1"/>
</dbReference>
<evidence type="ECO:0000256" key="7">
    <source>
        <dbReference type="SAM" id="SignalP"/>
    </source>
</evidence>
<sequence>MKLVRGAGVLLAIIVPAVAGAQPLAQRAGQVTELELVHGLDAVAGEALQNLVDRYNEGRSDYRIVLSRRDWDSGDGLPHMLILGGEQEDRFLAGAARYRPLHQLMREAGIGLQTMRPPVMMSRKPVDAQGRLLALPVGYSTPVLYVNRDAFRRAGLNPDVPLNSWNDLQHALGQLFDAGHGCPYTVAEPGRVMVENLSAWHNVPVTARRGRSDAPSFNGMVQIKHVAMMASWYRARYLHIFGPAAEAERRFASGDCAVIAASSSSWAAFRRQSGLDVGVLRLPFHDDFVSVPQNTLADGAALWVAAGKRPAEYRAMARFVAFWLQPENQVAWQREAGFLPLNRAGLLAHQGELLADDLENVRVAVEQLSSRPATADSGASAIVGRDWVRRVLDEELSAVWADIKPAKEALDTAVMRSATPLQ</sequence>
<keyword evidence="6 7" id="KW-0732">Signal</keyword>